<proteinExistence type="predicted"/>
<dbReference type="EMBL" id="QPMT01000065">
    <property type="protein sequence ID" value="KAF4846322.1"/>
    <property type="molecule type" value="Genomic_DNA"/>
</dbReference>
<evidence type="ECO:0000256" key="1">
    <source>
        <dbReference type="SAM" id="MobiDB-lite"/>
    </source>
</evidence>
<keyword evidence="3" id="KW-1185">Reference proteome</keyword>
<accession>A0A9P5EIJ2</accession>
<name>A0A9P5EIJ2_COLSI</name>
<comment type="caution">
    <text evidence="2">The sequence shown here is derived from an EMBL/GenBank/DDBJ whole genome shotgun (WGS) entry which is preliminary data.</text>
</comment>
<feature type="region of interest" description="Disordered" evidence="1">
    <location>
        <begin position="45"/>
        <end position="66"/>
    </location>
</feature>
<protein>
    <submittedName>
        <fullName evidence="2">Uncharacterized protein</fullName>
    </submittedName>
</protein>
<dbReference type="Proteomes" id="UP000711996">
    <property type="component" value="Unassembled WGS sequence"/>
</dbReference>
<evidence type="ECO:0000313" key="2">
    <source>
        <dbReference type="EMBL" id="KAF4846322.1"/>
    </source>
</evidence>
<organism evidence="2 3">
    <name type="scientific">Colletotrichum siamense</name>
    <name type="common">Anthracnose fungus</name>
    <dbReference type="NCBI Taxonomy" id="690259"/>
    <lineage>
        <taxon>Eukaryota</taxon>
        <taxon>Fungi</taxon>
        <taxon>Dikarya</taxon>
        <taxon>Ascomycota</taxon>
        <taxon>Pezizomycotina</taxon>
        <taxon>Sordariomycetes</taxon>
        <taxon>Hypocreomycetidae</taxon>
        <taxon>Glomerellales</taxon>
        <taxon>Glomerellaceae</taxon>
        <taxon>Colletotrichum</taxon>
        <taxon>Colletotrichum gloeosporioides species complex</taxon>
    </lineage>
</organism>
<dbReference type="AlphaFoldDB" id="A0A9P5EIJ2"/>
<sequence>MREPVTTAAAIDLELVCHSTRNLPNVLIANVPAILPCVDILGPRRTDTKHTTSGRSGGGTARVGGCATETGRQSFAGIHINPVDVRVV</sequence>
<reference evidence="2" key="1">
    <citation type="submission" date="2019-06" db="EMBL/GenBank/DDBJ databases">
        <authorList>
            <person name="Gan P."/>
            <person name="Shirasu K."/>
        </authorList>
    </citation>
    <scope>NUCLEOTIDE SEQUENCE [LARGE SCALE GENOMIC DNA]</scope>
    <source>
        <strain evidence="2">CAD2</strain>
    </source>
</reference>
<gene>
    <name evidence="2" type="ORF">CGCSCA2_v013137</name>
</gene>
<evidence type="ECO:0000313" key="3">
    <source>
        <dbReference type="Proteomes" id="UP000711996"/>
    </source>
</evidence>